<dbReference type="RefSeq" id="WP_076298766.1">
    <property type="nucleotide sequence ID" value="NZ_MPTD01000004.1"/>
</dbReference>
<comment type="caution">
    <text evidence="1">The sequence shown here is derived from an EMBL/GenBank/DDBJ whole genome shotgun (WGS) entry which is preliminary data.</text>
</comment>
<protein>
    <submittedName>
        <fullName evidence="1">Uncharacterized protein</fullName>
    </submittedName>
</protein>
<dbReference type="Proteomes" id="UP000187313">
    <property type="component" value="Unassembled WGS sequence"/>
</dbReference>
<accession>A0ABX3HU92</accession>
<name>A0ABX3HU92_9BACL</name>
<proteinExistence type="predicted"/>
<reference evidence="1 2" key="1">
    <citation type="submission" date="2016-10" db="EMBL/GenBank/DDBJ databases">
        <title>Paenibacillus species isolates.</title>
        <authorList>
            <person name="Beno S.M."/>
        </authorList>
    </citation>
    <scope>NUCLEOTIDE SEQUENCE [LARGE SCALE GENOMIC DNA]</scope>
    <source>
        <strain evidence="1 2">FSL R5-0923</strain>
    </source>
</reference>
<sequence>MDKHDIVYVLINTLHGKVEMATQNDSEAWAFYRDMKGIRIQVFMNMNLIASIEPTVSALD</sequence>
<keyword evidence="2" id="KW-1185">Reference proteome</keyword>
<gene>
    <name evidence="1" type="ORF">BSK51_07895</name>
</gene>
<evidence type="ECO:0000313" key="1">
    <source>
        <dbReference type="EMBL" id="OMD54098.1"/>
    </source>
</evidence>
<dbReference type="EMBL" id="MPTD01000004">
    <property type="protein sequence ID" value="OMD54098.1"/>
    <property type="molecule type" value="Genomic_DNA"/>
</dbReference>
<organism evidence="1 2">
    <name type="scientific">Paenibacillus odorifer</name>
    <dbReference type="NCBI Taxonomy" id="189426"/>
    <lineage>
        <taxon>Bacteria</taxon>
        <taxon>Bacillati</taxon>
        <taxon>Bacillota</taxon>
        <taxon>Bacilli</taxon>
        <taxon>Bacillales</taxon>
        <taxon>Paenibacillaceae</taxon>
        <taxon>Paenibacillus</taxon>
    </lineage>
</organism>
<evidence type="ECO:0000313" key="2">
    <source>
        <dbReference type="Proteomes" id="UP000187313"/>
    </source>
</evidence>